<dbReference type="AlphaFoldDB" id="A0AAD6HNX1"/>
<comment type="similarity">
    <text evidence="2 10">Belongs to the ROT1 family.</text>
</comment>
<evidence type="ECO:0000256" key="11">
    <source>
        <dbReference type="SAM" id="Phobius"/>
    </source>
</evidence>
<evidence type="ECO:0000256" key="10">
    <source>
        <dbReference type="PIRNR" id="PIRNR017290"/>
    </source>
</evidence>
<dbReference type="GO" id="GO:0006458">
    <property type="term" value="P:'de novo' protein folding"/>
    <property type="evidence" value="ECO:0007669"/>
    <property type="project" value="InterPro"/>
</dbReference>
<evidence type="ECO:0000256" key="6">
    <source>
        <dbReference type="ARBA" id="ARBA00022824"/>
    </source>
</evidence>
<evidence type="ECO:0000256" key="9">
    <source>
        <dbReference type="ARBA" id="ARBA00024969"/>
    </source>
</evidence>
<dbReference type="GO" id="GO:0005789">
    <property type="term" value="C:endoplasmic reticulum membrane"/>
    <property type="evidence" value="ECO:0007669"/>
    <property type="project" value="UniProtKB-SubCell"/>
</dbReference>
<dbReference type="Proteomes" id="UP001215712">
    <property type="component" value="Unassembled WGS sequence"/>
</dbReference>
<keyword evidence="6 10" id="KW-0256">Endoplasmic reticulum</keyword>
<dbReference type="InterPro" id="IPR019623">
    <property type="entry name" value="Rot1"/>
</dbReference>
<evidence type="ECO:0000313" key="12">
    <source>
        <dbReference type="EMBL" id="KAJ5728108.1"/>
    </source>
</evidence>
<sequence length="228" mass="25415">MIWIWGLFVAVVAASVDDLVGTWTTKSREVVTGPGFYDPLNDKLLEPNLTGISYSFDADGHYEEALYRALANPTDPSCPSGIMQWQHGSYIVGTDGTITLTPIAVDGRQLLSEPCKRGTGSYTRYNTTEHFKGFSVSLDPYHGVQRLDLTQADGQILHPMYLVYKPPKMLPTNTLNPNPTGSHNKRDLSAMSAPNFNIVIKEEIMNPDRWWWLGVFMTSLGGMAFFFS</sequence>
<dbReference type="PANTHER" id="PTHR28090:SF1">
    <property type="entry name" value="PROTEIN ROT1"/>
    <property type="match status" value="1"/>
</dbReference>
<keyword evidence="4 11" id="KW-0812">Transmembrane</keyword>
<protein>
    <recommendedName>
        <fullName evidence="3 10">Protein ROT1</fullName>
    </recommendedName>
</protein>
<comment type="function">
    <text evidence="9 10">Required for normal levels of the cell wall 1,6-beta-glucan. Involved in a protein folding machinery chaperoning proteins acting in various physiological processes including cell wall synthesis and lysis of autophagic bodies.</text>
</comment>
<evidence type="ECO:0000256" key="3">
    <source>
        <dbReference type="ARBA" id="ARBA00017291"/>
    </source>
</evidence>
<evidence type="ECO:0000256" key="4">
    <source>
        <dbReference type="ARBA" id="ARBA00022692"/>
    </source>
</evidence>
<dbReference type="GO" id="GO:0051082">
    <property type="term" value="F:unfolded protein binding"/>
    <property type="evidence" value="ECO:0007669"/>
    <property type="project" value="TreeGrafter"/>
</dbReference>
<dbReference type="PIRSF" id="PIRSF017290">
    <property type="entry name" value="ROT1_prd"/>
    <property type="match status" value="1"/>
</dbReference>
<keyword evidence="13" id="KW-1185">Reference proteome</keyword>
<keyword evidence="7 11" id="KW-1133">Transmembrane helix</keyword>
<proteinExistence type="inferred from homology"/>
<comment type="caution">
    <text evidence="12">The sequence shown here is derived from an EMBL/GenBank/DDBJ whole genome shotgun (WGS) entry which is preliminary data.</text>
</comment>
<gene>
    <name evidence="12" type="ORF">N7493_004438</name>
</gene>
<feature type="transmembrane region" description="Helical" evidence="11">
    <location>
        <begin position="210"/>
        <end position="227"/>
    </location>
</feature>
<keyword evidence="5" id="KW-0732">Signal</keyword>
<dbReference type="PANTHER" id="PTHR28090">
    <property type="entry name" value="PROTEIN ROT1"/>
    <property type="match status" value="1"/>
</dbReference>
<accession>A0AAD6HNX1</accession>
<evidence type="ECO:0000313" key="13">
    <source>
        <dbReference type="Proteomes" id="UP001215712"/>
    </source>
</evidence>
<evidence type="ECO:0000256" key="7">
    <source>
        <dbReference type="ARBA" id="ARBA00022989"/>
    </source>
</evidence>
<comment type="subcellular location">
    <subcellularLocation>
        <location evidence="1">Endoplasmic reticulum membrane</location>
        <topology evidence="1">Single-pass type I membrane protein</topology>
    </subcellularLocation>
</comment>
<reference evidence="12" key="2">
    <citation type="submission" date="2023-01" db="EMBL/GenBank/DDBJ databases">
        <authorList>
            <person name="Petersen C."/>
        </authorList>
    </citation>
    <scope>NUCLEOTIDE SEQUENCE</scope>
    <source>
        <strain evidence="12">IBT 17514</strain>
    </source>
</reference>
<evidence type="ECO:0000256" key="2">
    <source>
        <dbReference type="ARBA" id="ARBA00007149"/>
    </source>
</evidence>
<evidence type="ECO:0000256" key="1">
    <source>
        <dbReference type="ARBA" id="ARBA00004115"/>
    </source>
</evidence>
<keyword evidence="8 10" id="KW-0472">Membrane</keyword>
<dbReference type="EMBL" id="JAQJAN010000005">
    <property type="protein sequence ID" value="KAJ5728108.1"/>
    <property type="molecule type" value="Genomic_DNA"/>
</dbReference>
<evidence type="ECO:0000256" key="5">
    <source>
        <dbReference type="ARBA" id="ARBA00022729"/>
    </source>
</evidence>
<evidence type="ECO:0000256" key="8">
    <source>
        <dbReference type="ARBA" id="ARBA00023136"/>
    </source>
</evidence>
<reference evidence="12" key="1">
    <citation type="journal article" date="2023" name="IMA Fungus">
        <title>Comparative genomic study of the Penicillium genus elucidates a diverse pangenome and 15 lateral gene transfer events.</title>
        <authorList>
            <person name="Petersen C."/>
            <person name="Sorensen T."/>
            <person name="Nielsen M.R."/>
            <person name="Sondergaard T.E."/>
            <person name="Sorensen J.L."/>
            <person name="Fitzpatrick D.A."/>
            <person name="Frisvad J.C."/>
            <person name="Nielsen K.L."/>
        </authorList>
    </citation>
    <scope>NUCLEOTIDE SEQUENCE</scope>
    <source>
        <strain evidence="12">IBT 17514</strain>
    </source>
</reference>
<name>A0AAD6HNX1_9EURO</name>
<organism evidence="12 13">
    <name type="scientific">Penicillium malachiteum</name>
    <dbReference type="NCBI Taxonomy" id="1324776"/>
    <lineage>
        <taxon>Eukaryota</taxon>
        <taxon>Fungi</taxon>
        <taxon>Dikarya</taxon>
        <taxon>Ascomycota</taxon>
        <taxon>Pezizomycotina</taxon>
        <taxon>Eurotiomycetes</taxon>
        <taxon>Eurotiomycetidae</taxon>
        <taxon>Eurotiales</taxon>
        <taxon>Aspergillaceae</taxon>
        <taxon>Penicillium</taxon>
    </lineage>
</organism>
<dbReference type="Pfam" id="PF10681">
    <property type="entry name" value="Rot1"/>
    <property type="match status" value="1"/>
</dbReference>